<evidence type="ECO:0000256" key="2">
    <source>
        <dbReference type="ARBA" id="ARBA00023002"/>
    </source>
</evidence>
<proteinExistence type="inferred from homology"/>
<name>A0ABQ9J500_9CUCU</name>
<dbReference type="InterPro" id="IPR040079">
    <property type="entry name" value="Glutathione_S-Trfase"/>
</dbReference>
<dbReference type="InterPro" id="IPR050983">
    <property type="entry name" value="GST_Omega/HSP26"/>
</dbReference>
<comment type="caution">
    <text evidence="5">The sequence shown here is derived from an EMBL/GenBank/DDBJ whole genome shotgun (WGS) entry which is preliminary data.</text>
</comment>
<feature type="domain" description="GST C-terminal" evidence="4">
    <location>
        <begin position="111"/>
        <end position="242"/>
    </location>
</feature>
<organism evidence="5 6">
    <name type="scientific">Molorchus minor</name>
    <dbReference type="NCBI Taxonomy" id="1323400"/>
    <lineage>
        <taxon>Eukaryota</taxon>
        <taxon>Metazoa</taxon>
        <taxon>Ecdysozoa</taxon>
        <taxon>Arthropoda</taxon>
        <taxon>Hexapoda</taxon>
        <taxon>Insecta</taxon>
        <taxon>Pterygota</taxon>
        <taxon>Neoptera</taxon>
        <taxon>Endopterygota</taxon>
        <taxon>Coleoptera</taxon>
        <taxon>Polyphaga</taxon>
        <taxon>Cucujiformia</taxon>
        <taxon>Chrysomeloidea</taxon>
        <taxon>Cerambycidae</taxon>
        <taxon>Lamiinae</taxon>
        <taxon>Monochamini</taxon>
        <taxon>Molorchus</taxon>
    </lineage>
</organism>
<evidence type="ECO:0000313" key="5">
    <source>
        <dbReference type="EMBL" id="KAJ8972986.1"/>
    </source>
</evidence>
<dbReference type="SUPFAM" id="SSF52833">
    <property type="entry name" value="Thioredoxin-like"/>
    <property type="match status" value="2"/>
</dbReference>
<dbReference type="Gene3D" id="3.40.30.10">
    <property type="entry name" value="Glutaredoxin"/>
    <property type="match status" value="2"/>
</dbReference>
<evidence type="ECO:0000259" key="3">
    <source>
        <dbReference type="PROSITE" id="PS50404"/>
    </source>
</evidence>
<dbReference type="Gene3D" id="1.20.1050.10">
    <property type="match status" value="2"/>
</dbReference>
<dbReference type="InterPro" id="IPR036282">
    <property type="entry name" value="Glutathione-S-Trfase_C_sf"/>
</dbReference>
<evidence type="ECO:0000313" key="6">
    <source>
        <dbReference type="Proteomes" id="UP001162164"/>
    </source>
</evidence>
<dbReference type="EMBL" id="JAPWTJ010001262">
    <property type="protein sequence ID" value="KAJ8972986.1"/>
    <property type="molecule type" value="Genomic_DNA"/>
</dbReference>
<dbReference type="SUPFAM" id="SSF47616">
    <property type="entry name" value="GST C-terminal domain-like"/>
    <property type="match status" value="2"/>
</dbReference>
<dbReference type="PANTHER" id="PTHR43968:SF6">
    <property type="entry name" value="GLUTATHIONE S-TRANSFERASE OMEGA"/>
    <property type="match status" value="1"/>
</dbReference>
<evidence type="ECO:0000259" key="4">
    <source>
        <dbReference type="PROSITE" id="PS50405"/>
    </source>
</evidence>
<comment type="similarity">
    <text evidence="1">Belongs to the GST superfamily. Omega family.</text>
</comment>
<reference evidence="5" key="1">
    <citation type="journal article" date="2023" name="Insect Mol. Biol.">
        <title>Genome sequencing provides insights into the evolution of gene families encoding plant cell wall-degrading enzymes in longhorned beetles.</title>
        <authorList>
            <person name="Shin N.R."/>
            <person name="Okamura Y."/>
            <person name="Kirsch R."/>
            <person name="Pauchet Y."/>
        </authorList>
    </citation>
    <scope>NUCLEOTIDE SEQUENCE</scope>
    <source>
        <strain evidence="5">MMC_N1</strain>
    </source>
</reference>
<accession>A0ABQ9J500</accession>
<dbReference type="SFLD" id="SFLDS00019">
    <property type="entry name" value="Glutathione_Transferase_(cytos"/>
    <property type="match status" value="1"/>
</dbReference>
<keyword evidence="2" id="KW-0560">Oxidoreductase</keyword>
<dbReference type="Pfam" id="PF13417">
    <property type="entry name" value="GST_N_3"/>
    <property type="match status" value="2"/>
</dbReference>
<dbReference type="InterPro" id="IPR036249">
    <property type="entry name" value="Thioredoxin-like_sf"/>
</dbReference>
<dbReference type="PROSITE" id="PS50405">
    <property type="entry name" value="GST_CTER"/>
    <property type="match status" value="2"/>
</dbReference>
<feature type="domain" description="GST N-terminal" evidence="3">
    <location>
        <begin position="15"/>
        <end position="106"/>
    </location>
</feature>
<dbReference type="PANTHER" id="PTHR43968">
    <property type="match status" value="1"/>
</dbReference>
<feature type="domain" description="GST C-terminal" evidence="4">
    <location>
        <begin position="248"/>
        <end position="396"/>
    </location>
</feature>
<feature type="domain" description="GST N-terminal" evidence="3">
    <location>
        <begin position="172"/>
        <end position="283"/>
    </location>
</feature>
<dbReference type="Pfam" id="PF13410">
    <property type="entry name" value="GST_C_2"/>
    <property type="match status" value="2"/>
</dbReference>
<dbReference type="InterPro" id="IPR004045">
    <property type="entry name" value="Glutathione_S-Trfase_N"/>
</dbReference>
<dbReference type="PROSITE" id="PS50404">
    <property type="entry name" value="GST_NTER"/>
    <property type="match status" value="2"/>
</dbReference>
<protein>
    <submittedName>
        <fullName evidence="5">Uncharacterized protein</fullName>
    </submittedName>
</protein>
<keyword evidence="6" id="KW-1185">Reference proteome</keyword>
<feature type="non-terminal residue" evidence="5">
    <location>
        <position position="1"/>
    </location>
</feature>
<sequence>IEMFLGCEEPPRNEGLLRLYSMKFCPYAQRARLVLNAKKIPHDVVNIDLSNRPDWYYKNSSRSKNNYTIHLLKFLGKVPTLLDGSKILIESLIISDYLDEKYPENPLYSFEPEMKRRDKELVQKIDPAIEVFYRCLLEDKGTPEEWLNELLGPLGPFEEALGERRSIFFGGDTPGMVDYMLWPWAERVGVIPMKLGVNLPLEQEQIPLLCKWRKAMRKEPICDKIYNPPETFWKVVQNKIKSLKEKSELQANSKVPALLDGDKIIVESLDISDYLDEKYPENPLYPAEPEAKSRTSNWPWEWLDEFLPHLQVFEDALAKRGTPYFGGEKPGMVDYMLWPWGERAEAVPLKLGAKLPLKDGQLSHLRKWKKDMLKDPISAEIYTPPKTFYKLIEYRLNGTKPDYDNL</sequence>
<dbReference type="InterPro" id="IPR010987">
    <property type="entry name" value="Glutathione-S-Trfase_C-like"/>
</dbReference>
<gene>
    <name evidence="5" type="ORF">NQ317_019017</name>
</gene>
<dbReference type="InterPro" id="IPR005442">
    <property type="entry name" value="GST_omega"/>
</dbReference>
<dbReference type="Proteomes" id="UP001162164">
    <property type="component" value="Unassembled WGS sequence"/>
</dbReference>
<evidence type="ECO:0000256" key="1">
    <source>
        <dbReference type="ARBA" id="ARBA00011067"/>
    </source>
</evidence>
<dbReference type="PRINTS" id="PR01625">
    <property type="entry name" value="GSTRNSFRASEO"/>
</dbReference>
<dbReference type="SFLD" id="SFLDG00358">
    <property type="entry name" value="Main_(cytGST)"/>
    <property type="match status" value="1"/>
</dbReference>